<proteinExistence type="predicted"/>
<comment type="caution">
    <text evidence="1">The sequence shown here is derived from an EMBL/GenBank/DDBJ whole genome shotgun (WGS) entry which is preliminary data.</text>
</comment>
<dbReference type="Proteomes" id="UP000231279">
    <property type="component" value="Unassembled WGS sequence"/>
</dbReference>
<dbReference type="AlphaFoldDB" id="A0A2G9HKR7"/>
<sequence>MSHQTFLMLDLSIFSLRSRPTHVLLPCLSLLSYSNLELYIYIISSIIIQMLQKISTQKEK</sequence>
<dbReference type="EMBL" id="NKXS01001527">
    <property type="protein sequence ID" value="PIN18104.1"/>
    <property type="molecule type" value="Genomic_DNA"/>
</dbReference>
<accession>A0A2G9HKR7</accession>
<evidence type="ECO:0000313" key="1">
    <source>
        <dbReference type="EMBL" id="PIN18104.1"/>
    </source>
</evidence>
<protein>
    <submittedName>
        <fullName evidence="1">Uncharacterized protein</fullName>
    </submittedName>
</protein>
<gene>
    <name evidence="1" type="ORF">CDL12_09230</name>
</gene>
<organism evidence="1 2">
    <name type="scientific">Handroanthus impetiginosus</name>
    <dbReference type="NCBI Taxonomy" id="429701"/>
    <lineage>
        <taxon>Eukaryota</taxon>
        <taxon>Viridiplantae</taxon>
        <taxon>Streptophyta</taxon>
        <taxon>Embryophyta</taxon>
        <taxon>Tracheophyta</taxon>
        <taxon>Spermatophyta</taxon>
        <taxon>Magnoliopsida</taxon>
        <taxon>eudicotyledons</taxon>
        <taxon>Gunneridae</taxon>
        <taxon>Pentapetalae</taxon>
        <taxon>asterids</taxon>
        <taxon>lamiids</taxon>
        <taxon>Lamiales</taxon>
        <taxon>Bignoniaceae</taxon>
        <taxon>Crescentiina</taxon>
        <taxon>Tabebuia alliance</taxon>
        <taxon>Handroanthus</taxon>
    </lineage>
</organism>
<keyword evidence="2" id="KW-1185">Reference proteome</keyword>
<reference evidence="2" key="1">
    <citation type="journal article" date="2018" name="Gigascience">
        <title>Genome assembly of the Pink Ipe (Handroanthus impetiginosus, Bignoniaceae), a highly valued, ecologically keystone Neotropical timber forest tree.</title>
        <authorList>
            <person name="Silva-Junior O.B."/>
            <person name="Grattapaglia D."/>
            <person name="Novaes E."/>
            <person name="Collevatti R.G."/>
        </authorList>
    </citation>
    <scope>NUCLEOTIDE SEQUENCE [LARGE SCALE GENOMIC DNA]</scope>
    <source>
        <strain evidence="2">cv. UFG-1</strain>
    </source>
</reference>
<evidence type="ECO:0000313" key="2">
    <source>
        <dbReference type="Proteomes" id="UP000231279"/>
    </source>
</evidence>
<name>A0A2G9HKR7_9LAMI</name>